<keyword evidence="3 10" id="KW-0812">Transmembrane</keyword>
<keyword evidence="13" id="KW-1185">Reference proteome</keyword>
<dbReference type="PANTHER" id="PTHR11866:SF42">
    <property type="entry name" value="G-PROTEIN COUPLED RECEPTORS FAMILY 1 PROFILE DOMAIN-CONTAINING PROTEIN"/>
    <property type="match status" value="1"/>
</dbReference>
<feature type="transmembrane region" description="Helical" evidence="10">
    <location>
        <begin position="93"/>
        <end position="114"/>
    </location>
</feature>
<evidence type="ECO:0000256" key="4">
    <source>
        <dbReference type="ARBA" id="ARBA00022989"/>
    </source>
</evidence>
<feature type="transmembrane region" description="Helical" evidence="10">
    <location>
        <begin position="15"/>
        <end position="39"/>
    </location>
</feature>
<evidence type="ECO:0000256" key="5">
    <source>
        <dbReference type="ARBA" id="ARBA00023040"/>
    </source>
</evidence>
<keyword evidence="5" id="KW-0297">G-protein coupled receptor</keyword>
<feature type="transmembrane region" description="Helical" evidence="10">
    <location>
        <begin position="51"/>
        <end position="78"/>
    </location>
</feature>
<reference evidence="12" key="1">
    <citation type="submission" date="2023-01" db="EMBL/GenBank/DDBJ databases">
        <title>Genome assembly of the deep-sea coral Lophelia pertusa.</title>
        <authorList>
            <person name="Herrera S."/>
            <person name="Cordes E."/>
        </authorList>
    </citation>
    <scope>NUCLEOTIDE SEQUENCE</scope>
    <source>
        <strain evidence="12">USNM1676648</strain>
        <tissue evidence="12">Polyp</tissue>
    </source>
</reference>
<evidence type="ECO:0000256" key="9">
    <source>
        <dbReference type="ARBA" id="ARBA00023224"/>
    </source>
</evidence>
<comment type="subcellular location">
    <subcellularLocation>
        <location evidence="1">Cell membrane</location>
        <topology evidence="1">Multi-pass membrane protein</topology>
    </subcellularLocation>
</comment>
<keyword evidence="9" id="KW-0807">Transducer</keyword>
<keyword evidence="6 10" id="KW-0472">Membrane</keyword>
<evidence type="ECO:0000256" key="2">
    <source>
        <dbReference type="ARBA" id="ARBA00022475"/>
    </source>
</evidence>
<dbReference type="SUPFAM" id="SSF81321">
    <property type="entry name" value="Family A G protein-coupled receptor-like"/>
    <property type="match status" value="1"/>
</dbReference>
<dbReference type="EMBL" id="MU825398">
    <property type="protein sequence ID" value="KAJ7393548.1"/>
    <property type="molecule type" value="Genomic_DNA"/>
</dbReference>
<dbReference type="GO" id="GO:0004930">
    <property type="term" value="F:G protein-coupled receptor activity"/>
    <property type="evidence" value="ECO:0007669"/>
    <property type="project" value="UniProtKB-KW"/>
</dbReference>
<proteinExistence type="predicted"/>
<accession>A0A9X0A5N7</accession>
<dbReference type="AlphaFoldDB" id="A0A9X0A5N7"/>
<name>A0A9X0A5N7_9CNID</name>
<evidence type="ECO:0000256" key="3">
    <source>
        <dbReference type="ARBA" id="ARBA00022692"/>
    </source>
</evidence>
<evidence type="ECO:0000259" key="11">
    <source>
        <dbReference type="PROSITE" id="PS50262"/>
    </source>
</evidence>
<keyword evidence="4 10" id="KW-1133">Transmembrane helix</keyword>
<evidence type="ECO:0000313" key="13">
    <source>
        <dbReference type="Proteomes" id="UP001163046"/>
    </source>
</evidence>
<evidence type="ECO:0000256" key="8">
    <source>
        <dbReference type="ARBA" id="ARBA00023180"/>
    </source>
</evidence>
<dbReference type="PANTHER" id="PTHR11866">
    <property type="entry name" value="G-PROTEIN COUPLED RECEPTOR FAMILY 1 MEMBER"/>
    <property type="match status" value="1"/>
</dbReference>
<gene>
    <name evidence="12" type="ORF">OS493_006533</name>
</gene>
<evidence type="ECO:0000313" key="12">
    <source>
        <dbReference type="EMBL" id="KAJ7393548.1"/>
    </source>
</evidence>
<dbReference type="Gene3D" id="1.20.1070.10">
    <property type="entry name" value="Rhodopsin 7-helix transmembrane proteins"/>
    <property type="match status" value="1"/>
</dbReference>
<comment type="caution">
    <text evidence="12">The sequence shown here is derived from an EMBL/GenBank/DDBJ whole genome shotgun (WGS) entry which is preliminary data.</text>
</comment>
<evidence type="ECO:0000256" key="10">
    <source>
        <dbReference type="SAM" id="Phobius"/>
    </source>
</evidence>
<dbReference type="GO" id="GO:0005886">
    <property type="term" value="C:plasma membrane"/>
    <property type="evidence" value="ECO:0007669"/>
    <property type="project" value="UniProtKB-SubCell"/>
</dbReference>
<keyword evidence="2" id="KW-1003">Cell membrane</keyword>
<keyword evidence="7" id="KW-0675">Receptor</keyword>
<dbReference type="InterPro" id="IPR008365">
    <property type="entry name" value="Prostanoid_rcpt"/>
</dbReference>
<dbReference type="Proteomes" id="UP001163046">
    <property type="component" value="Unassembled WGS sequence"/>
</dbReference>
<sequence length="157" mass="17719">METESTNGNSETSEIHISVVVILFVFSIFILVGNLLTIISILQFTRRKNTLSLLIVALSLTEVLNALGPNGIALYVFFDKSKDFHDLFTLCRVQAWTIVFLRIAATLIITLLGLDRVFVTALPHFTINVGNWKAIHRIFLWRLALRDVYSHMASPMA</sequence>
<dbReference type="InterPro" id="IPR017452">
    <property type="entry name" value="GPCR_Rhodpsn_7TM"/>
</dbReference>
<feature type="domain" description="G-protein coupled receptors family 1 profile" evidence="11">
    <location>
        <begin position="33"/>
        <end position="123"/>
    </location>
</feature>
<dbReference type="PROSITE" id="PS50262">
    <property type="entry name" value="G_PROTEIN_RECEP_F1_2"/>
    <property type="match status" value="1"/>
</dbReference>
<keyword evidence="8" id="KW-0325">Glycoprotein</keyword>
<evidence type="ECO:0000256" key="1">
    <source>
        <dbReference type="ARBA" id="ARBA00004651"/>
    </source>
</evidence>
<evidence type="ECO:0000256" key="6">
    <source>
        <dbReference type="ARBA" id="ARBA00023136"/>
    </source>
</evidence>
<organism evidence="12 13">
    <name type="scientific">Desmophyllum pertusum</name>
    <dbReference type="NCBI Taxonomy" id="174260"/>
    <lineage>
        <taxon>Eukaryota</taxon>
        <taxon>Metazoa</taxon>
        <taxon>Cnidaria</taxon>
        <taxon>Anthozoa</taxon>
        <taxon>Hexacorallia</taxon>
        <taxon>Scleractinia</taxon>
        <taxon>Caryophylliina</taxon>
        <taxon>Caryophylliidae</taxon>
        <taxon>Desmophyllum</taxon>
    </lineage>
</organism>
<protein>
    <recommendedName>
        <fullName evidence="11">G-protein coupled receptors family 1 profile domain-containing protein</fullName>
    </recommendedName>
</protein>
<evidence type="ECO:0000256" key="7">
    <source>
        <dbReference type="ARBA" id="ARBA00023170"/>
    </source>
</evidence>